<keyword evidence="2" id="KW-0503">Monooxygenase</keyword>
<dbReference type="InterPro" id="IPR017972">
    <property type="entry name" value="Cyt_P450_CS"/>
</dbReference>
<dbReference type="Gene3D" id="1.10.630.10">
    <property type="entry name" value="Cytochrome P450"/>
    <property type="match status" value="1"/>
</dbReference>
<keyword evidence="2" id="KW-0560">Oxidoreductase</keyword>
<dbReference type="SUPFAM" id="SSF48264">
    <property type="entry name" value="Cytochrome P450"/>
    <property type="match status" value="1"/>
</dbReference>
<keyword evidence="4" id="KW-1185">Reference proteome</keyword>
<dbReference type="Pfam" id="PF00067">
    <property type="entry name" value="p450"/>
    <property type="match status" value="1"/>
</dbReference>
<sequence>MTRFEAPPYEGLQRFDDYADVDEILRSAQFRQGSHGESLVFFGDSLLLTDGEDHLTRRRLASTLFSRAALQVYETEALLPVISRLMLDLEDSRGADGIIRADFVPLARAMLTRITALVVGVDDVDTPENTEIFQSYVAKLGVAASVEWSLRDHDEVVAEGVEAKTAIIEEFLRPSMAKRQELATRLERGELQREDLPTDLLTMLAVHADQFSGLDDDYVWREAILALVAASQTTTHALPHVLMHLEKWFETHPEDRERVQESEFVRRAVTESLRLHQPAPALTRIATSDVQLRSGRTIADGEQVALFFTSANRDVAKFGGEAEEFDLSRDLPTGTQPWGLNFGSGIHMCLGRPLVTGQPNKADESQSTEGTMVKIVKAVYRAGFTFDPDNPPQRQTHSVHDTFESMPILLRDPAAAAESVRGTGTEVA</sequence>
<proteinExistence type="inferred from homology"/>
<dbReference type="InterPro" id="IPR002397">
    <property type="entry name" value="Cyt_P450_B"/>
</dbReference>
<dbReference type="RefSeq" id="WP_191199410.1">
    <property type="nucleotide sequence ID" value="NZ_BAAAPA010000005.1"/>
</dbReference>
<dbReference type="PANTHER" id="PTHR46696:SF1">
    <property type="entry name" value="CYTOCHROME P450 YJIB-RELATED"/>
    <property type="match status" value="1"/>
</dbReference>
<keyword evidence="2" id="KW-0408">Iron</keyword>
<dbReference type="PANTHER" id="PTHR46696">
    <property type="entry name" value="P450, PUTATIVE (EUROFUNG)-RELATED"/>
    <property type="match status" value="1"/>
</dbReference>
<dbReference type="PRINTS" id="PR00359">
    <property type="entry name" value="BP450"/>
</dbReference>
<evidence type="ECO:0000256" key="1">
    <source>
        <dbReference type="ARBA" id="ARBA00010617"/>
    </source>
</evidence>
<gene>
    <name evidence="3" type="ORF">IEZ25_10650</name>
</gene>
<comment type="caution">
    <text evidence="3">The sequence shown here is derived from an EMBL/GenBank/DDBJ whole genome shotgun (WGS) entry which is preliminary data.</text>
</comment>
<evidence type="ECO:0000313" key="4">
    <source>
        <dbReference type="Proteomes" id="UP000649289"/>
    </source>
</evidence>
<keyword evidence="2" id="KW-0479">Metal-binding</keyword>
<comment type="similarity">
    <text evidence="1 2">Belongs to the cytochrome P450 family.</text>
</comment>
<reference evidence="3 4" key="1">
    <citation type="submission" date="2020-09" db="EMBL/GenBank/DDBJ databases">
        <title>novel species in genus Nocardioides.</title>
        <authorList>
            <person name="Zhang G."/>
        </authorList>
    </citation>
    <scope>NUCLEOTIDE SEQUENCE [LARGE SCALE GENOMIC DNA]</scope>
    <source>
        <strain evidence="3 4">19197</strain>
    </source>
</reference>
<dbReference type="PROSITE" id="PS00086">
    <property type="entry name" value="CYTOCHROME_P450"/>
    <property type="match status" value="1"/>
</dbReference>
<accession>A0ABR8MKN0</accession>
<organism evidence="3 4">
    <name type="scientific">Nocardioides hwasunensis</name>
    <dbReference type="NCBI Taxonomy" id="397258"/>
    <lineage>
        <taxon>Bacteria</taxon>
        <taxon>Bacillati</taxon>
        <taxon>Actinomycetota</taxon>
        <taxon>Actinomycetes</taxon>
        <taxon>Propionibacteriales</taxon>
        <taxon>Nocardioidaceae</taxon>
        <taxon>Nocardioides</taxon>
    </lineage>
</organism>
<dbReference type="Proteomes" id="UP000649289">
    <property type="component" value="Unassembled WGS sequence"/>
</dbReference>
<dbReference type="InterPro" id="IPR001128">
    <property type="entry name" value="Cyt_P450"/>
</dbReference>
<dbReference type="CDD" id="cd00302">
    <property type="entry name" value="cytochrome_P450"/>
    <property type="match status" value="1"/>
</dbReference>
<keyword evidence="2" id="KW-0349">Heme</keyword>
<dbReference type="EMBL" id="JACXYY010000004">
    <property type="protein sequence ID" value="MBD3915074.1"/>
    <property type="molecule type" value="Genomic_DNA"/>
</dbReference>
<dbReference type="InterPro" id="IPR036396">
    <property type="entry name" value="Cyt_P450_sf"/>
</dbReference>
<evidence type="ECO:0000313" key="3">
    <source>
        <dbReference type="EMBL" id="MBD3915074.1"/>
    </source>
</evidence>
<evidence type="ECO:0000256" key="2">
    <source>
        <dbReference type="RuleBase" id="RU000461"/>
    </source>
</evidence>
<protein>
    <submittedName>
        <fullName evidence="3">Cytochrome P450</fullName>
    </submittedName>
</protein>
<name>A0ABR8MKN0_9ACTN</name>